<evidence type="ECO:0000256" key="3">
    <source>
        <dbReference type="ARBA" id="ARBA00023239"/>
    </source>
</evidence>
<dbReference type="PANTHER" id="PTHR42738:SF7">
    <property type="entry name" value="HYDROXYMETHYLGLUTARYL-COA LYASE"/>
    <property type="match status" value="1"/>
</dbReference>
<dbReference type="InterPro" id="IPR043594">
    <property type="entry name" value="HMGL"/>
</dbReference>
<gene>
    <name evidence="5" type="ORF">A2T55_00225</name>
</gene>
<dbReference type="SUPFAM" id="SSF51569">
    <property type="entry name" value="Aldolase"/>
    <property type="match status" value="1"/>
</dbReference>
<accession>A0A144LXP1</accession>
<evidence type="ECO:0000313" key="6">
    <source>
        <dbReference type="Proteomes" id="UP000075950"/>
    </source>
</evidence>
<dbReference type="Gene3D" id="3.20.20.70">
    <property type="entry name" value="Aldolase class I"/>
    <property type="match status" value="1"/>
</dbReference>
<evidence type="ECO:0000256" key="1">
    <source>
        <dbReference type="ARBA" id="ARBA00009405"/>
    </source>
</evidence>
<keyword evidence="3 5" id="KW-0456">Lyase</keyword>
<dbReference type="GO" id="GO:0004419">
    <property type="term" value="F:hydroxymethylglutaryl-CoA lyase activity"/>
    <property type="evidence" value="ECO:0007669"/>
    <property type="project" value="TreeGrafter"/>
</dbReference>
<organism evidence="5 6">
    <name type="scientific">Brevibacterium linens</name>
    <dbReference type="NCBI Taxonomy" id="1703"/>
    <lineage>
        <taxon>Bacteria</taxon>
        <taxon>Bacillati</taxon>
        <taxon>Actinomycetota</taxon>
        <taxon>Actinomycetes</taxon>
        <taxon>Micrococcales</taxon>
        <taxon>Brevibacteriaceae</taxon>
        <taxon>Brevibacterium</taxon>
    </lineage>
</organism>
<sequence length="311" mass="32233">MTAELPQRFAPSNLPTEVSVCEVSARDGLQSQARTLPVSTRLELIRRLSDAGLKTIEAGSFVSPRAVPQMADTRSVLAGLDLNSEIAFPVLVPNRRGLDDAVAAGTKDASVFISVTESFAQANLGGSHKHTTDRSIEVARAATAAGMRVRGYLSMVFGDPWEGAVDPERVATAARRLVDAGCLTISLGDTIGTATPGHVTAVLDSLVGAGIPIDRIALHTHNTYGQALANVYSALQAGVSQFDASAGGIGGCPFARTASGNLATEDLLWMLQGLGIFTGVDIDAVATVSQWLGEQLGIPLPSATSSAVLGR</sequence>
<dbReference type="InterPro" id="IPR000891">
    <property type="entry name" value="PYR_CT"/>
</dbReference>
<dbReference type="AlphaFoldDB" id="A0A144LXP1"/>
<dbReference type="EMBL" id="CP014869">
    <property type="protein sequence ID" value="AMT92437.1"/>
    <property type="molecule type" value="Genomic_DNA"/>
</dbReference>
<keyword evidence="2" id="KW-0479">Metal-binding</keyword>
<evidence type="ECO:0000313" key="5">
    <source>
        <dbReference type="EMBL" id="AMT92437.1"/>
    </source>
</evidence>
<reference evidence="6" key="1">
    <citation type="submission" date="2016-03" db="EMBL/GenBank/DDBJ databases">
        <authorList>
            <person name="Ploux O."/>
        </authorList>
    </citation>
    <scope>NUCLEOTIDE SEQUENCE [LARGE SCALE GENOMIC DNA]</scope>
    <source>
        <strain evidence="6">BS258</strain>
    </source>
</reference>
<dbReference type="FunFam" id="3.20.20.70:FF:000071">
    <property type="entry name" value="Hydroxymethylglutaryl-CoA lyase"/>
    <property type="match status" value="1"/>
</dbReference>
<dbReference type="Pfam" id="PF00682">
    <property type="entry name" value="HMGL-like"/>
    <property type="match status" value="1"/>
</dbReference>
<proteinExistence type="inferred from homology"/>
<evidence type="ECO:0000256" key="2">
    <source>
        <dbReference type="ARBA" id="ARBA00022723"/>
    </source>
</evidence>
<evidence type="ECO:0000259" key="4">
    <source>
        <dbReference type="PROSITE" id="PS50991"/>
    </source>
</evidence>
<dbReference type="RefSeq" id="WP_062860350.1">
    <property type="nucleotide sequence ID" value="NZ_CP014869.1"/>
</dbReference>
<dbReference type="GO" id="GO:0046951">
    <property type="term" value="P:ketone body biosynthetic process"/>
    <property type="evidence" value="ECO:0007669"/>
    <property type="project" value="TreeGrafter"/>
</dbReference>
<name>A0A144LXP1_BRELN</name>
<comment type="similarity">
    <text evidence="1">Belongs to the HMG-CoA lyase family.</text>
</comment>
<dbReference type="GO" id="GO:0046872">
    <property type="term" value="F:metal ion binding"/>
    <property type="evidence" value="ECO:0007669"/>
    <property type="project" value="UniProtKB-KW"/>
</dbReference>
<dbReference type="Proteomes" id="UP000075950">
    <property type="component" value="Chromosome"/>
</dbReference>
<protein>
    <submittedName>
        <fullName evidence="5">Hydroxymethylglutaryl-CoA lyase</fullName>
    </submittedName>
</protein>
<dbReference type="PROSITE" id="PS50991">
    <property type="entry name" value="PYR_CT"/>
    <property type="match status" value="1"/>
</dbReference>
<dbReference type="CDD" id="cd07938">
    <property type="entry name" value="DRE_TIM_HMGL"/>
    <property type="match status" value="1"/>
</dbReference>
<dbReference type="InterPro" id="IPR013785">
    <property type="entry name" value="Aldolase_TIM"/>
</dbReference>
<dbReference type="PANTHER" id="PTHR42738">
    <property type="entry name" value="HYDROXYMETHYLGLUTARYL-COA LYASE"/>
    <property type="match status" value="1"/>
</dbReference>
<feature type="domain" description="Pyruvate carboxyltransferase" evidence="4">
    <location>
        <begin position="18"/>
        <end position="286"/>
    </location>
</feature>
<dbReference type="NCBIfam" id="NF004283">
    <property type="entry name" value="PRK05692.1"/>
    <property type="match status" value="1"/>
</dbReference>
<dbReference type="GO" id="GO:0006552">
    <property type="term" value="P:L-leucine catabolic process"/>
    <property type="evidence" value="ECO:0007669"/>
    <property type="project" value="TreeGrafter"/>
</dbReference>
<dbReference type="KEGG" id="bly:A2T55_00225"/>